<dbReference type="OrthoDB" id="8188903at2759"/>
<gene>
    <name evidence="14" type="primary">LOC112689063</name>
</gene>
<feature type="non-terminal residue" evidence="14">
    <location>
        <position position="131"/>
    </location>
</feature>
<dbReference type="InterPro" id="IPR001873">
    <property type="entry name" value="ENaC"/>
</dbReference>
<organism evidence="13 14">
    <name type="scientific">Sipha flava</name>
    <name type="common">yellow sugarcane aphid</name>
    <dbReference type="NCBI Taxonomy" id="143950"/>
    <lineage>
        <taxon>Eukaryota</taxon>
        <taxon>Metazoa</taxon>
        <taxon>Ecdysozoa</taxon>
        <taxon>Arthropoda</taxon>
        <taxon>Hexapoda</taxon>
        <taxon>Insecta</taxon>
        <taxon>Pterygota</taxon>
        <taxon>Neoptera</taxon>
        <taxon>Paraneoptera</taxon>
        <taxon>Hemiptera</taxon>
        <taxon>Sternorrhyncha</taxon>
        <taxon>Aphidomorpha</taxon>
        <taxon>Aphidoidea</taxon>
        <taxon>Aphididae</taxon>
        <taxon>Sipha</taxon>
    </lineage>
</organism>
<evidence type="ECO:0000256" key="4">
    <source>
        <dbReference type="ARBA" id="ARBA00022461"/>
    </source>
</evidence>
<dbReference type="RefSeq" id="XP_025418351.1">
    <property type="nucleotide sequence ID" value="XM_025562566.1"/>
</dbReference>
<keyword evidence="5 12" id="KW-0812">Transmembrane</keyword>
<keyword evidence="4 12" id="KW-0894">Sodium channel</keyword>
<evidence type="ECO:0000256" key="12">
    <source>
        <dbReference type="RuleBase" id="RU000679"/>
    </source>
</evidence>
<keyword evidence="13" id="KW-1185">Reference proteome</keyword>
<evidence type="ECO:0000313" key="13">
    <source>
        <dbReference type="Proteomes" id="UP000694846"/>
    </source>
</evidence>
<sequence>SNSACIVNCRALTQLKMCNCTPHYLRIPGAPICGIEGLSCVTEYSEIFRSLKTYDFNKLGLVCNCISSCTEPEYNVLSTEIGSLSNDNANNEDVINGSKVVIALDRLPNERLKRNVVRSRMDLIVSVGGTL</sequence>
<comment type="subcellular location">
    <subcellularLocation>
        <location evidence="1">Membrane</location>
        <topology evidence="1">Multi-pass membrane protein</topology>
    </subcellularLocation>
</comment>
<evidence type="ECO:0000256" key="9">
    <source>
        <dbReference type="ARBA" id="ARBA00023136"/>
    </source>
</evidence>
<evidence type="ECO:0000256" key="2">
    <source>
        <dbReference type="ARBA" id="ARBA00007193"/>
    </source>
</evidence>
<evidence type="ECO:0000256" key="1">
    <source>
        <dbReference type="ARBA" id="ARBA00004141"/>
    </source>
</evidence>
<evidence type="ECO:0000256" key="3">
    <source>
        <dbReference type="ARBA" id="ARBA00022448"/>
    </source>
</evidence>
<reference evidence="14" key="1">
    <citation type="submission" date="2025-08" db="UniProtKB">
        <authorList>
            <consortium name="RefSeq"/>
        </authorList>
    </citation>
    <scope>IDENTIFICATION</scope>
    <source>
        <tissue evidence="14">Whole body</tissue>
    </source>
</reference>
<keyword evidence="11 12" id="KW-0407">Ion channel</keyword>
<evidence type="ECO:0000256" key="7">
    <source>
        <dbReference type="ARBA" id="ARBA00023053"/>
    </source>
</evidence>
<protein>
    <submittedName>
        <fullName evidence="14">Uncharacterized protein LOC112689063</fullName>
    </submittedName>
</protein>
<proteinExistence type="inferred from homology"/>
<keyword evidence="8 12" id="KW-0406">Ion transport</keyword>
<name>A0A8B8G6Y5_9HEMI</name>
<keyword evidence="6" id="KW-1133">Transmembrane helix</keyword>
<comment type="similarity">
    <text evidence="2 12">Belongs to the amiloride-sensitive sodium channel (TC 1.A.6) family.</text>
</comment>
<dbReference type="AlphaFoldDB" id="A0A8B8G6Y5"/>
<evidence type="ECO:0000256" key="10">
    <source>
        <dbReference type="ARBA" id="ARBA00023201"/>
    </source>
</evidence>
<dbReference type="GeneID" id="112689063"/>
<dbReference type="GO" id="GO:0005272">
    <property type="term" value="F:sodium channel activity"/>
    <property type="evidence" value="ECO:0007669"/>
    <property type="project" value="UniProtKB-KW"/>
</dbReference>
<evidence type="ECO:0000256" key="5">
    <source>
        <dbReference type="ARBA" id="ARBA00022692"/>
    </source>
</evidence>
<evidence type="ECO:0000256" key="11">
    <source>
        <dbReference type="ARBA" id="ARBA00023303"/>
    </source>
</evidence>
<keyword evidence="3 12" id="KW-0813">Transport</keyword>
<keyword evidence="9" id="KW-0472">Membrane</keyword>
<dbReference type="GO" id="GO:0016020">
    <property type="term" value="C:membrane"/>
    <property type="evidence" value="ECO:0007669"/>
    <property type="project" value="UniProtKB-SubCell"/>
</dbReference>
<evidence type="ECO:0000313" key="14">
    <source>
        <dbReference type="RefSeq" id="XP_025418351.1"/>
    </source>
</evidence>
<evidence type="ECO:0000256" key="6">
    <source>
        <dbReference type="ARBA" id="ARBA00022989"/>
    </source>
</evidence>
<accession>A0A8B8G6Y5</accession>
<keyword evidence="10 12" id="KW-0739">Sodium transport</keyword>
<feature type="non-terminal residue" evidence="14">
    <location>
        <position position="1"/>
    </location>
</feature>
<keyword evidence="7" id="KW-0915">Sodium</keyword>
<evidence type="ECO:0000256" key="8">
    <source>
        <dbReference type="ARBA" id="ARBA00023065"/>
    </source>
</evidence>
<dbReference type="Proteomes" id="UP000694846">
    <property type="component" value="Unplaced"/>
</dbReference>
<dbReference type="Pfam" id="PF00858">
    <property type="entry name" value="ASC"/>
    <property type="match status" value="1"/>
</dbReference>